<name>A0ABR5S7S4_9MICO</name>
<gene>
    <name evidence="2" type="ORF">NS263_05535</name>
</gene>
<evidence type="ECO:0000313" key="2">
    <source>
        <dbReference type="EMBL" id="KTR41111.1"/>
    </source>
</evidence>
<evidence type="ECO:0000313" key="3">
    <source>
        <dbReference type="Proteomes" id="UP000078335"/>
    </source>
</evidence>
<keyword evidence="3" id="KW-1185">Reference proteome</keyword>
<reference evidence="2 3" key="1">
    <citation type="journal article" date="2016" name="Front. Microbiol.">
        <title>Genomic Resource of Rice Seed Associated Bacteria.</title>
        <authorList>
            <person name="Midha S."/>
            <person name="Bansal K."/>
            <person name="Sharma S."/>
            <person name="Kumar N."/>
            <person name="Patil P.P."/>
            <person name="Chaudhry V."/>
            <person name="Patil P.B."/>
        </authorList>
    </citation>
    <scope>NUCLEOTIDE SEQUENCE [LARGE SCALE GENOMIC DNA]</scope>
    <source>
        <strain evidence="2 3">NS263</strain>
    </source>
</reference>
<dbReference type="SUPFAM" id="SSF52540">
    <property type="entry name" value="P-loop containing nucleoside triphosphate hydrolases"/>
    <property type="match status" value="1"/>
</dbReference>
<evidence type="ECO:0000256" key="1">
    <source>
        <dbReference type="SAM" id="MobiDB-lite"/>
    </source>
</evidence>
<feature type="compositionally biased region" description="Acidic residues" evidence="1">
    <location>
        <begin position="119"/>
        <end position="134"/>
    </location>
</feature>
<comment type="caution">
    <text evidence="2">The sequence shown here is derived from an EMBL/GenBank/DDBJ whole genome shotgun (WGS) entry which is preliminary data.</text>
</comment>
<organism evidence="2 3">
    <name type="scientific">Curtobacterium oceanosedimentum</name>
    <dbReference type="NCBI Taxonomy" id="465820"/>
    <lineage>
        <taxon>Bacteria</taxon>
        <taxon>Bacillati</taxon>
        <taxon>Actinomycetota</taxon>
        <taxon>Actinomycetes</taxon>
        <taxon>Micrococcales</taxon>
        <taxon>Microbacteriaceae</taxon>
        <taxon>Curtobacterium</taxon>
    </lineage>
</organism>
<dbReference type="EMBL" id="LDRB01000021">
    <property type="protein sequence ID" value="KTR41111.1"/>
    <property type="molecule type" value="Genomic_DNA"/>
</dbReference>
<feature type="region of interest" description="Disordered" evidence="1">
    <location>
        <begin position="119"/>
        <end position="144"/>
    </location>
</feature>
<dbReference type="PANTHER" id="PTHR10285">
    <property type="entry name" value="URIDINE KINASE"/>
    <property type="match status" value="1"/>
</dbReference>
<sequence length="257" mass="26909">MRSVDHPSCQDGTVTTTELSVDDAVERAVALAARPGRTVLGIAGAPGAGKSTLARRIVAAVDAAHGTGTAVQVPMDGFHLANAALEALGRHDRKGAIDTFDAAGYVALVRRLASVDDEAASDDDEVAGDDEAAPGDEVASGDGVVSGDDVIWAPDFDRRVDEPIAGSIAVPRTTRLVVSEGNYLLDTAAPWSALVDLFTETWACVVADRVRVDRLVGRHMRHGRDHEAARTWALEVDGVNAARVAATVGRASRTIRT</sequence>
<protein>
    <submittedName>
        <fullName evidence="2">Fructose transporter</fullName>
    </submittedName>
</protein>
<dbReference type="InterPro" id="IPR027417">
    <property type="entry name" value="P-loop_NTPase"/>
</dbReference>
<accession>A0ABR5S7S4</accession>
<proteinExistence type="predicted"/>
<dbReference type="Proteomes" id="UP000078335">
    <property type="component" value="Unassembled WGS sequence"/>
</dbReference>
<dbReference type="Gene3D" id="3.40.50.300">
    <property type="entry name" value="P-loop containing nucleotide triphosphate hydrolases"/>
    <property type="match status" value="2"/>
</dbReference>